<protein>
    <submittedName>
        <fullName evidence="1">Uncharacterized protein</fullName>
    </submittedName>
</protein>
<organism evidence="1 2">
    <name type="scientific">Sphingomonas rustica</name>
    <dbReference type="NCBI Taxonomy" id="3103142"/>
    <lineage>
        <taxon>Bacteria</taxon>
        <taxon>Pseudomonadati</taxon>
        <taxon>Pseudomonadota</taxon>
        <taxon>Alphaproteobacteria</taxon>
        <taxon>Sphingomonadales</taxon>
        <taxon>Sphingomonadaceae</taxon>
        <taxon>Sphingomonas</taxon>
    </lineage>
</organism>
<dbReference type="EMBL" id="JBDIZK010000009">
    <property type="protein sequence ID" value="MEN3748552.1"/>
    <property type="molecule type" value="Genomic_DNA"/>
</dbReference>
<accession>A0ABV0BBD9</accession>
<sequence>MRSRRPAFAIVALVAAIGCWLVVGETARGSTRGVASAFASGSASQVAASAHEAPLRRTSAIDLSDVIRFAEVGECRFVPEIHQAFDRVLFYDEALRDWRAAPSVTVGTLALVPIRTIYPLEAEGHGMRKIESVIRFPDDARWRGLRIREMASSVKGYPDIDGFVRWELSFRESPAALRRVMAAQGLSIPAGAWHDMEKGCGGYMTMEPRTDGSSLSCTWTC</sequence>
<comment type="caution">
    <text evidence="1">The sequence shown here is derived from an EMBL/GenBank/DDBJ whole genome shotgun (WGS) entry which is preliminary data.</text>
</comment>
<name>A0ABV0BBD9_9SPHN</name>
<keyword evidence="2" id="KW-1185">Reference proteome</keyword>
<evidence type="ECO:0000313" key="2">
    <source>
        <dbReference type="Proteomes" id="UP001427805"/>
    </source>
</evidence>
<dbReference type="Proteomes" id="UP001427805">
    <property type="component" value="Unassembled WGS sequence"/>
</dbReference>
<dbReference type="PROSITE" id="PS51257">
    <property type="entry name" value="PROKAR_LIPOPROTEIN"/>
    <property type="match status" value="1"/>
</dbReference>
<reference evidence="1 2" key="1">
    <citation type="submission" date="2024-05" db="EMBL/GenBank/DDBJ databases">
        <title>Sphingomonas sp. HF-S3 16S ribosomal RNA gene Genome sequencing and assembly.</title>
        <authorList>
            <person name="Lee H."/>
        </authorList>
    </citation>
    <scope>NUCLEOTIDE SEQUENCE [LARGE SCALE GENOMIC DNA]</scope>
    <source>
        <strain evidence="1 2">HF-S3</strain>
    </source>
</reference>
<proteinExistence type="predicted"/>
<evidence type="ECO:0000313" key="1">
    <source>
        <dbReference type="EMBL" id="MEN3748552.1"/>
    </source>
</evidence>
<gene>
    <name evidence="1" type="ORF">TPR58_15355</name>
</gene>
<dbReference type="RefSeq" id="WP_346247579.1">
    <property type="nucleotide sequence ID" value="NZ_JBDIZK010000009.1"/>
</dbReference>